<evidence type="ECO:0000313" key="2">
    <source>
        <dbReference type="Proteomes" id="UP001234202"/>
    </source>
</evidence>
<gene>
    <name evidence="1" type="ORF">QFC24_000403</name>
</gene>
<proteinExistence type="predicted"/>
<dbReference type="Proteomes" id="UP001234202">
    <property type="component" value="Unassembled WGS sequence"/>
</dbReference>
<organism evidence="1 2">
    <name type="scientific">Naganishia onofrii</name>
    <dbReference type="NCBI Taxonomy" id="1851511"/>
    <lineage>
        <taxon>Eukaryota</taxon>
        <taxon>Fungi</taxon>
        <taxon>Dikarya</taxon>
        <taxon>Basidiomycota</taxon>
        <taxon>Agaricomycotina</taxon>
        <taxon>Tremellomycetes</taxon>
        <taxon>Filobasidiales</taxon>
        <taxon>Filobasidiaceae</taxon>
        <taxon>Naganishia</taxon>
    </lineage>
</organism>
<accession>A0ACC2XXJ9</accession>
<sequence>MWILQIRDLNIPGVYEAGKYTEKSLPLRHSKIYNIGRHPERATDKDGTGLVNDIVIKHQKLTKQTAHLKVDEWQRYINSKTGEIIRPKLTFYVDEVKGLGKAIGVWQPINAASENSYDVTDFEKSSEDKNFEVQSGTIVHLADDLKVRFAWKPVIVADSNRTPERAEHYTYLNQYLIYNSLEFVPHHTSYVVRKEIDTDDHDCLLAVSTAVPIVSPEWLDTAKSILAGFEERKNPEGIFQLPAADQFSPAIDHEIDDARKKATWWLPDESRKSIWKGQTVLTLGGKSPLDEQKYFRNLGANVRHLDILSQSNRIKDWDDFATRLKPYFDEAEKNFQDCLKEDPKIGEHGKHVAVALGDSVIENYSTVGVMLIDILMEPLQKLDIPVNFAGNWWTTLTRGNWKDFSSTVQDATDTAMDTQSRLAIATAKSQSQVSSQGGKSAEQQSVGVPSTHPEERAPTEQPAQKRPLRLRAKQGRQFFSTLSNNDDGEYDDGDDAEMPQRKRSRIDIGSGLKRRAGKTRLGLLHSIGEDDDDSAKPYSSKKDSLHAFRSLYNSVKQSGSDSSQVDDEDDRTVPQEEEDFVRRSINRQKKQTEATSQNQPPVSRRPETIDNQRMDIDKTRPNEPKKHSNIVTRKPLHAHHVDPTRPEAVTEDTEFLQTVTKARKGAKDLDEFDLEFNALKIAKPKKSVPVKVYGAGLFDASRIYNSVLDLDTDVTGNFIKIERVNLFRKDKGKDRDHAANQDWAGRPNFKKFKKQEISRRSPVKLSLAPAADFGIGLDYWPDKKTANTSATELPHYTQTRIKQSQASNQADHATSQFTARPRKRLLRVDSDDENEVMALPTLARDATGAFTTQIHPRKSKTTTTAGSASTSGSRQSTAAPRSKITVDESSPSLLAVESDDDDQPVKKTYQKKASKPSRGESSQAEDFMGSAISSHTASNTPSTNKRKRLIPMDDDEDNDMVNTL</sequence>
<keyword evidence="2" id="KW-1185">Reference proteome</keyword>
<dbReference type="EMBL" id="JASBWV010000001">
    <property type="protein sequence ID" value="KAJ9128112.1"/>
    <property type="molecule type" value="Genomic_DNA"/>
</dbReference>
<evidence type="ECO:0000313" key="1">
    <source>
        <dbReference type="EMBL" id="KAJ9128112.1"/>
    </source>
</evidence>
<comment type="caution">
    <text evidence="1">The sequence shown here is derived from an EMBL/GenBank/DDBJ whole genome shotgun (WGS) entry which is preliminary data.</text>
</comment>
<name>A0ACC2XXJ9_9TREE</name>
<reference evidence="1" key="1">
    <citation type="submission" date="2023-04" db="EMBL/GenBank/DDBJ databases">
        <title>Draft Genome sequencing of Naganishia species isolated from polar environments using Oxford Nanopore Technology.</title>
        <authorList>
            <person name="Leo P."/>
            <person name="Venkateswaran K."/>
        </authorList>
    </citation>
    <scope>NUCLEOTIDE SEQUENCE</scope>
    <source>
        <strain evidence="1">DBVPG 5303</strain>
    </source>
</reference>
<protein>
    <submittedName>
        <fullName evidence="1">Uncharacterized protein</fullName>
    </submittedName>
</protein>